<dbReference type="PANTHER" id="PTHR21432">
    <property type="entry name" value="ACETYL-COA HYDROLASE-RELATED"/>
    <property type="match status" value="1"/>
</dbReference>
<dbReference type="InterPro" id="IPR037171">
    <property type="entry name" value="NagB/RpiA_transferase-like"/>
</dbReference>
<dbReference type="Gene3D" id="3.30.750.70">
    <property type="entry name" value="4-hydroxybutyrate coenzyme like domains"/>
    <property type="match status" value="1"/>
</dbReference>
<reference evidence="2 3" key="1">
    <citation type="submission" date="2019-03" db="EMBL/GenBank/DDBJ databases">
        <authorList>
            <person name="Nijsse B."/>
        </authorList>
    </citation>
    <scope>NUCLEOTIDE SEQUENCE [LARGE SCALE GENOMIC DNA]</scope>
    <source>
        <strain evidence="2">Desulfoluna butyratoxydans MSL71</strain>
    </source>
</reference>
<dbReference type="Proteomes" id="UP000507962">
    <property type="component" value="Unassembled WGS sequence"/>
</dbReference>
<dbReference type="GO" id="GO:0006083">
    <property type="term" value="P:acetate metabolic process"/>
    <property type="evidence" value="ECO:0007669"/>
    <property type="project" value="InterPro"/>
</dbReference>
<dbReference type="PANTHER" id="PTHR21432:SF20">
    <property type="entry name" value="ACETYL-COA HYDROLASE"/>
    <property type="match status" value="1"/>
</dbReference>
<dbReference type="Gene3D" id="3.40.1080.20">
    <property type="entry name" value="Acetyl-CoA hydrolase/transferase C-terminal domain"/>
    <property type="match status" value="1"/>
</dbReference>
<sequence length="445" mass="48163">MSWKKIYEKRLMSPEAIAAALPKEATIFASPAASFPLELINAITAAPTTEAVTMYSAMIMTQPDFLSPEQRGRLHYRCCFMGPLERMLLDRKDDITPFSVTFSRIHELVRHIGFDATILEVSPPDEHGYMSLGPSGTLLGHPALAASEKIYCQVNDQTPYIFGSQAHIHVSDVAGLCEVSRPCAELPATEPDAVDETIADLITARIPDGATLQLGIGKLADAIGDRLTDKKDLGIHTELLTPSMVRLHDMGVITGARKELHPGKIISAFGMGAARDYRFMHKNPVFEMYPAHYVNDPAIIGAHSNFVSINNALAVDLTGQVSSESIGFQQHSATGGQLDFVRGARLSKGGQSFIAMKSTSGSGDRRFSRIQTCLLPGTAVTTPRSDVQSIVTEYGIAELDHKTIPERVTALIAIAHPDFREELARDAVQAGLISAEALKDSQLAA</sequence>
<name>A0A4U8YRN3_9BACT</name>
<evidence type="ECO:0000313" key="2">
    <source>
        <dbReference type="EMBL" id="VFQ46394.1"/>
    </source>
</evidence>
<gene>
    <name evidence="2" type="ORF">MSL71_40580</name>
</gene>
<dbReference type="GO" id="GO:0008775">
    <property type="term" value="F:acetate CoA-transferase activity"/>
    <property type="evidence" value="ECO:0007669"/>
    <property type="project" value="InterPro"/>
</dbReference>
<proteinExistence type="predicted"/>
<evidence type="ECO:0000313" key="3">
    <source>
        <dbReference type="Proteomes" id="UP000507962"/>
    </source>
</evidence>
<feature type="domain" description="Acetyl-CoA hydrolase/transferase C-terminal" evidence="1">
    <location>
        <begin position="272"/>
        <end position="426"/>
    </location>
</feature>
<dbReference type="InterPro" id="IPR038460">
    <property type="entry name" value="AcetylCoA_hyd_C_sf"/>
</dbReference>
<dbReference type="RefSeq" id="WP_180144048.1">
    <property type="nucleotide sequence ID" value="NZ_CAADHO010000009.1"/>
</dbReference>
<dbReference type="GO" id="GO:0016787">
    <property type="term" value="F:hydrolase activity"/>
    <property type="evidence" value="ECO:0007669"/>
    <property type="project" value="UniProtKB-KW"/>
</dbReference>
<protein>
    <submittedName>
        <fullName evidence="2">Acetyl-coa hydrolase/transferase c-terminal domain</fullName>
    </submittedName>
</protein>
<accession>A0A4U8YRN3</accession>
<dbReference type="AlphaFoldDB" id="A0A4U8YRN3"/>
<dbReference type="InterPro" id="IPR046433">
    <property type="entry name" value="ActCoA_hydro"/>
</dbReference>
<dbReference type="SUPFAM" id="SSF100950">
    <property type="entry name" value="NagB/RpiA/CoA transferase-like"/>
    <property type="match status" value="2"/>
</dbReference>
<dbReference type="InterPro" id="IPR026888">
    <property type="entry name" value="AcetylCoA_hyd_C"/>
</dbReference>
<dbReference type="EMBL" id="CAADHO010000009">
    <property type="protein sequence ID" value="VFQ46394.1"/>
    <property type="molecule type" value="Genomic_DNA"/>
</dbReference>
<dbReference type="Pfam" id="PF13336">
    <property type="entry name" value="AcetylCoA_hyd_C"/>
    <property type="match status" value="1"/>
</dbReference>
<organism evidence="2 3">
    <name type="scientific">Desulfoluna butyratoxydans</name>
    <dbReference type="NCBI Taxonomy" id="231438"/>
    <lineage>
        <taxon>Bacteria</taxon>
        <taxon>Pseudomonadati</taxon>
        <taxon>Thermodesulfobacteriota</taxon>
        <taxon>Desulfobacteria</taxon>
        <taxon>Desulfobacterales</taxon>
        <taxon>Desulfolunaceae</taxon>
        <taxon>Desulfoluna</taxon>
    </lineage>
</organism>
<keyword evidence="2" id="KW-0378">Hydrolase</keyword>
<evidence type="ECO:0000259" key="1">
    <source>
        <dbReference type="Pfam" id="PF13336"/>
    </source>
</evidence>
<dbReference type="Gene3D" id="3.40.1080.10">
    <property type="entry name" value="Glutaconate Coenzyme A-transferase"/>
    <property type="match status" value="1"/>
</dbReference>
<keyword evidence="2" id="KW-0808">Transferase</keyword>
<keyword evidence="3" id="KW-1185">Reference proteome</keyword>